<organism evidence="4 5">
    <name type="scientific">Rhizocola hellebori</name>
    <dbReference type="NCBI Taxonomy" id="1392758"/>
    <lineage>
        <taxon>Bacteria</taxon>
        <taxon>Bacillati</taxon>
        <taxon>Actinomycetota</taxon>
        <taxon>Actinomycetes</taxon>
        <taxon>Micromonosporales</taxon>
        <taxon>Micromonosporaceae</taxon>
        <taxon>Rhizocola</taxon>
    </lineage>
</organism>
<dbReference type="Gene3D" id="1.25.40.20">
    <property type="entry name" value="Ankyrin repeat-containing domain"/>
    <property type="match status" value="2"/>
</dbReference>
<keyword evidence="1" id="KW-0677">Repeat</keyword>
<comment type="caution">
    <text evidence="4">The sequence shown here is derived from an EMBL/GenBank/DDBJ whole genome shotgun (WGS) entry which is preliminary data.</text>
</comment>
<dbReference type="PANTHER" id="PTHR24198">
    <property type="entry name" value="ANKYRIN REPEAT AND PROTEIN KINASE DOMAIN-CONTAINING PROTEIN"/>
    <property type="match status" value="1"/>
</dbReference>
<dbReference type="InterPro" id="IPR036770">
    <property type="entry name" value="Ankyrin_rpt-contain_sf"/>
</dbReference>
<evidence type="ECO:0000256" key="1">
    <source>
        <dbReference type="ARBA" id="ARBA00022737"/>
    </source>
</evidence>
<dbReference type="PANTHER" id="PTHR24198:SF165">
    <property type="entry name" value="ANKYRIN REPEAT-CONTAINING PROTEIN-RELATED"/>
    <property type="match status" value="1"/>
</dbReference>
<name>A0A8J3Q437_9ACTN</name>
<dbReference type="Pfam" id="PF12796">
    <property type="entry name" value="Ank_2"/>
    <property type="match status" value="1"/>
</dbReference>
<dbReference type="AlphaFoldDB" id="A0A8J3Q437"/>
<dbReference type="RefSeq" id="WP_239123507.1">
    <property type="nucleotide sequence ID" value="NZ_BONY01000007.1"/>
</dbReference>
<dbReference type="PROSITE" id="PS50297">
    <property type="entry name" value="ANK_REP_REGION"/>
    <property type="match status" value="1"/>
</dbReference>
<evidence type="ECO:0000313" key="4">
    <source>
        <dbReference type="EMBL" id="GIH03465.1"/>
    </source>
</evidence>
<dbReference type="SUPFAM" id="SSF48403">
    <property type="entry name" value="Ankyrin repeat"/>
    <property type="match status" value="1"/>
</dbReference>
<feature type="repeat" description="ANK" evidence="3">
    <location>
        <begin position="124"/>
        <end position="156"/>
    </location>
</feature>
<gene>
    <name evidence="4" type="ORF">Rhe02_15320</name>
</gene>
<dbReference type="Proteomes" id="UP000612899">
    <property type="component" value="Unassembled WGS sequence"/>
</dbReference>
<evidence type="ECO:0000313" key="5">
    <source>
        <dbReference type="Proteomes" id="UP000612899"/>
    </source>
</evidence>
<accession>A0A8J3Q437</accession>
<evidence type="ECO:0000256" key="3">
    <source>
        <dbReference type="PROSITE-ProRule" id="PRU00023"/>
    </source>
</evidence>
<keyword evidence="2 3" id="KW-0040">ANK repeat</keyword>
<evidence type="ECO:0000256" key="2">
    <source>
        <dbReference type="ARBA" id="ARBA00023043"/>
    </source>
</evidence>
<feature type="repeat" description="ANK" evidence="3">
    <location>
        <begin position="89"/>
        <end position="121"/>
    </location>
</feature>
<dbReference type="PROSITE" id="PS50088">
    <property type="entry name" value="ANK_REPEAT"/>
    <property type="match status" value="2"/>
</dbReference>
<dbReference type="EMBL" id="BONY01000007">
    <property type="protein sequence ID" value="GIH03465.1"/>
    <property type="molecule type" value="Genomic_DNA"/>
</dbReference>
<sequence>MTVIDPGDPRAVSATDAIQKGDLEALRTLLTEHPELAVASLGSTDEGGMSRTLLHVATDWPGNFPNGAATVVLLIEAGADVNARFTGPHTETPLHWAASSDDVAVLDVLLDGGADIEAAGAVIGGGTALDDAVAFAQWNAARRLVERGANVSLFNAAALGLDGIVNQQLAAAGEADITRAFWGACHGGQRQTAEHLLGLDADRNWIAEWDGHTPLDAARRNGFDELAQWLVTQDCQGVKTRK</sequence>
<protein>
    <recommendedName>
        <fullName evidence="6">Ankyrin repeat domain-containing protein</fullName>
    </recommendedName>
</protein>
<dbReference type="SMART" id="SM00248">
    <property type="entry name" value="ANK"/>
    <property type="match status" value="5"/>
</dbReference>
<keyword evidence="5" id="KW-1185">Reference proteome</keyword>
<evidence type="ECO:0008006" key="6">
    <source>
        <dbReference type="Google" id="ProtNLM"/>
    </source>
</evidence>
<reference evidence="4" key="1">
    <citation type="submission" date="2021-01" db="EMBL/GenBank/DDBJ databases">
        <title>Whole genome shotgun sequence of Rhizocola hellebori NBRC 109834.</title>
        <authorList>
            <person name="Komaki H."/>
            <person name="Tamura T."/>
        </authorList>
    </citation>
    <scope>NUCLEOTIDE SEQUENCE</scope>
    <source>
        <strain evidence="4">NBRC 109834</strain>
    </source>
</reference>
<dbReference type="InterPro" id="IPR002110">
    <property type="entry name" value="Ankyrin_rpt"/>
</dbReference>
<proteinExistence type="predicted"/>